<dbReference type="CDD" id="cd20174">
    <property type="entry name" value="GH18_LinChi78-like_UFR"/>
    <property type="match status" value="1"/>
</dbReference>
<dbReference type="InterPro" id="IPR017853">
    <property type="entry name" value="GH"/>
</dbReference>
<reference evidence="11 12" key="1">
    <citation type="submission" date="2024-03" db="EMBL/GenBank/DDBJ databases">
        <title>The Genome Sequence of Enterococcus sp. DIV1094.</title>
        <authorList>
            <consortium name="The Broad Institute Genomics Platform"/>
            <consortium name="The Broad Institute Microbial Omics Core"/>
            <consortium name="The Broad Institute Genomic Center for Infectious Diseases"/>
            <person name="Earl A."/>
            <person name="Manson A."/>
            <person name="Gilmore M."/>
            <person name="Schwartman J."/>
            <person name="Shea T."/>
            <person name="Abouelleil A."/>
            <person name="Cao P."/>
            <person name="Chapman S."/>
            <person name="Cusick C."/>
            <person name="Young S."/>
            <person name="Neafsey D."/>
            <person name="Nusbaum C."/>
            <person name="Birren B."/>
        </authorList>
    </citation>
    <scope>NUCLEOTIDE SEQUENCE [LARGE SCALE GENOMIC DNA]</scope>
    <source>
        <strain evidence="11 12">DIV1094</strain>
    </source>
</reference>
<dbReference type="Pfam" id="PF02839">
    <property type="entry name" value="CBM_5_12"/>
    <property type="match status" value="2"/>
</dbReference>
<feature type="signal peptide" evidence="8">
    <location>
        <begin position="1"/>
        <end position="21"/>
    </location>
</feature>
<feature type="region of interest" description="Disordered" evidence="7">
    <location>
        <begin position="615"/>
        <end position="637"/>
    </location>
</feature>
<evidence type="ECO:0000259" key="10">
    <source>
        <dbReference type="PROSITE" id="PS51910"/>
    </source>
</evidence>
<feature type="region of interest" description="Disordered" evidence="7">
    <location>
        <begin position="342"/>
        <end position="367"/>
    </location>
</feature>
<dbReference type="EC" id="3.2.1.14" evidence="2"/>
<dbReference type="PANTHER" id="PTHR11177:SF317">
    <property type="entry name" value="CHITINASE 12-RELATED"/>
    <property type="match status" value="1"/>
</dbReference>
<evidence type="ECO:0000256" key="6">
    <source>
        <dbReference type="ARBA" id="ARBA00023326"/>
    </source>
</evidence>
<name>A0ABZ2SSD2_9ENTE</name>
<dbReference type="InterPro" id="IPR050314">
    <property type="entry name" value="Glycosyl_Hydrlase_18"/>
</dbReference>
<dbReference type="InterPro" id="IPR011583">
    <property type="entry name" value="Chitinase_II/V-like_cat"/>
</dbReference>
<gene>
    <name evidence="11" type="ORF">DOK79_000180</name>
</gene>
<evidence type="ECO:0000259" key="9">
    <source>
        <dbReference type="PROSITE" id="PS50853"/>
    </source>
</evidence>
<sequence length="916" mass="100140">MKSVKKIGLAAMLFSSVVSTALPTVGQLSVVNAEEIQQTEQQASYRNVMYYGDWSIWGGEGNFYPKDIPADQLTHLNFAFLDFDSNGELVFTDADAATGAPVGLPGVQWNSASSGILNAIQDLRGKNPNMKIGVSLGGWSKSGDFSEVAANPTKRKNLVDNVAKFIKYTNMDFVDVDWEYPADVRQPDLVDNKNDEGTPHAKPEDKENYITLLNEIRETIDKQGEELGKTYELSVALPAAQGKLNSGIDVKRLFEVVDFANVMTYDLTGAWADTSGHHSALYGNPDDPNYDNGFSVDQTVEYLREKGAPSEKIVIGAAFYTRGWNEVAKGDNAETPGLFQKATQSNKDADQTPSYGAKNKNPLTVGDGGRASGVWPYRDITTLLGNTSGLKEYWDDVAKAPFMYSETTGEFFTYENEKSVTYKTEYVKENQLGGIISWQQSQDKETTGTKRDKLTNAIKQGLFGSEKLPEFEIKSTPLDVDVEISTYTQYGVSGYDVKITNKEKMEETSSVLKLVEFSQETIKLPKLVIPMATNEKLGAGDYKAGKVTNVDGAAIVDLSSVYDGKEIKPGASYEFRLSSSSAEADVAVDNIDSITLSQRIGDEGIEINKQVIFGEGSTTEPGTPDTEAPSVPTGLTTTTIGETNVSLSWTKSTDDKAVAGYYIFRDGKQVGQSATTTFTDAGLTENTEYSYTVKAFDRAGNVSQESKALVVKTLEKAPADLEAPSIPVDLKASTIGEKNVSLSWTRSTDNVAVAGYYVFRDGKQVGQTATTTFADAGLTPNTEYTYTVKAFDAAGNVSEESKALVVKTLEETTPPAEGEWDPKKDYNAGDVVTHKGKTYRAKWWTRGNEPGTEQWGPWELIDSDETTPSIEGDWDSKKGYVAGEVVTHKGNKYRAKWWNQGNEPGTEQWGPWELIG</sequence>
<evidence type="ECO:0000256" key="7">
    <source>
        <dbReference type="SAM" id="MobiDB-lite"/>
    </source>
</evidence>
<dbReference type="InterPro" id="IPR013783">
    <property type="entry name" value="Ig-like_fold"/>
</dbReference>
<feature type="domain" description="Fibronectin type-III" evidence="9">
    <location>
        <begin position="631"/>
        <end position="716"/>
    </location>
</feature>
<evidence type="ECO:0000256" key="3">
    <source>
        <dbReference type="ARBA" id="ARBA00022801"/>
    </source>
</evidence>
<keyword evidence="3" id="KW-0378">Hydrolase</keyword>
<feature type="domain" description="Fibronectin type-III" evidence="9">
    <location>
        <begin position="726"/>
        <end position="811"/>
    </location>
</feature>
<evidence type="ECO:0000256" key="5">
    <source>
        <dbReference type="ARBA" id="ARBA00023277"/>
    </source>
</evidence>
<feature type="chain" id="PRO_5045506759" description="chitinase" evidence="8">
    <location>
        <begin position="22"/>
        <end position="916"/>
    </location>
</feature>
<dbReference type="SUPFAM" id="SSF54556">
    <property type="entry name" value="Chitinase insertion domain"/>
    <property type="match status" value="1"/>
</dbReference>
<evidence type="ECO:0000256" key="2">
    <source>
        <dbReference type="ARBA" id="ARBA00012729"/>
    </source>
</evidence>
<feature type="domain" description="GH18" evidence="10">
    <location>
        <begin position="45"/>
        <end position="465"/>
    </location>
</feature>
<evidence type="ECO:0000256" key="1">
    <source>
        <dbReference type="ARBA" id="ARBA00000822"/>
    </source>
</evidence>
<accession>A0ABZ2SSD2</accession>
<dbReference type="PROSITE" id="PS50853">
    <property type="entry name" value="FN3"/>
    <property type="match status" value="2"/>
</dbReference>
<dbReference type="Pfam" id="PF00704">
    <property type="entry name" value="Glyco_hydro_18"/>
    <property type="match status" value="1"/>
</dbReference>
<dbReference type="RefSeq" id="WP_206853470.1">
    <property type="nucleotide sequence ID" value="NZ_CP147250.1"/>
</dbReference>
<evidence type="ECO:0000313" key="12">
    <source>
        <dbReference type="Proteomes" id="UP000664360"/>
    </source>
</evidence>
<dbReference type="PANTHER" id="PTHR11177">
    <property type="entry name" value="CHITINASE"/>
    <property type="match status" value="1"/>
</dbReference>
<keyword evidence="12" id="KW-1185">Reference proteome</keyword>
<dbReference type="Gene3D" id="2.10.10.20">
    <property type="entry name" value="Carbohydrate-binding module superfamily 5/12"/>
    <property type="match status" value="2"/>
</dbReference>
<dbReference type="SUPFAM" id="SSF51445">
    <property type="entry name" value="(Trans)glycosidases"/>
    <property type="match status" value="1"/>
</dbReference>
<keyword evidence="5" id="KW-0119">Carbohydrate metabolism</keyword>
<dbReference type="CDD" id="cd12215">
    <property type="entry name" value="ChiC_BD"/>
    <property type="match status" value="2"/>
</dbReference>
<dbReference type="InterPro" id="IPR003961">
    <property type="entry name" value="FN3_dom"/>
</dbReference>
<dbReference type="SMART" id="SM00495">
    <property type="entry name" value="ChtBD3"/>
    <property type="match status" value="2"/>
</dbReference>
<dbReference type="CDD" id="cd06548">
    <property type="entry name" value="GH18_chitinase"/>
    <property type="match status" value="1"/>
</dbReference>
<organism evidence="11 12">
    <name type="scientific">Candidatus Enterococcus mangumiae</name>
    <dbReference type="NCBI Taxonomy" id="2230878"/>
    <lineage>
        <taxon>Bacteria</taxon>
        <taxon>Bacillati</taxon>
        <taxon>Bacillota</taxon>
        <taxon>Bacilli</taxon>
        <taxon>Lactobacillales</taxon>
        <taxon>Enterococcaceae</taxon>
        <taxon>Enterococcus</taxon>
    </lineage>
</organism>
<evidence type="ECO:0000256" key="8">
    <source>
        <dbReference type="SAM" id="SignalP"/>
    </source>
</evidence>
<dbReference type="SMART" id="SM00636">
    <property type="entry name" value="Glyco_18"/>
    <property type="match status" value="1"/>
</dbReference>
<dbReference type="InterPro" id="IPR001223">
    <property type="entry name" value="Glyco_hydro18_cat"/>
</dbReference>
<feature type="compositionally biased region" description="Polar residues" evidence="7">
    <location>
        <begin position="342"/>
        <end position="354"/>
    </location>
</feature>
<keyword evidence="4" id="KW-0146">Chitin degradation</keyword>
<dbReference type="InterPro" id="IPR003610">
    <property type="entry name" value="CBM5/12"/>
</dbReference>
<dbReference type="InterPro" id="IPR036116">
    <property type="entry name" value="FN3_sf"/>
</dbReference>
<dbReference type="SMART" id="SM00060">
    <property type="entry name" value="FN3"/>
    <property type="match status" value="2"/>
</dbReference>
<dbReference type="EMBL" id="CP147250">
    <property type="protein sequence ID" value="WYJ78674.1"/>
    <property type="molecule type" value="Genomic_DNA"/>
</dbReference>
<proteinExistence type="predicted"/>
<dbReference type="InterPro" id="IPR029070">
    <property type="entry name" value="Chitinase_insertion_sf"/>
</dbReference>
<dbReference type="Gene3D" id="3.20.20.80">
    <property type="entry name" value="Glycosidases"/>
    <property type="match status" value="1"/>
</dbReference>
<dbReference type="Proteomes" id="UP000664360">
    <property type="component" value="Chromosome"/>
</dbReference>
<keyword evidence="6" id="KW-0624">Polysaccharide degradation</keyword>
<keyword evidence="8" id="KW-0732">Signal</keyword>
<dbReference type="CDD" id="cd00063">
    <property type="entry name" value="FN3"/>
    <property type="match status" value="2"/>
</dbReference>
<comment type="catalytic activity">
    <reaction evidence="1">
        <text>Random endo-hydrolysis of N-acetyl-beta-D-glucosaminide (1-&gt;4)-beta-linkages in chitin and chitodextrins.</text>
        <dbReference type="EC" id="3.2.1.14"/>
    </reaction>
</comment>
<dbReference type="Gene3D" id="2.60.40.10">
    <property type="entry name" value="Immunoglobulins"/>
    <property type="match status" value="2"/>
</dbReference>
<dbReference type="SUPFAM" id="SSF49265">
    <property type="entry name" value="Fibronectin type III"/>
    <property type="match status" value="1"/>
</dbReference>
<dbReference type="SUPFAM" id="SSF51055">
    <property type="entry name" value="Carbohydrate binding domain"/>
    <property type="match status" value="2"/>
</dbReference>
<protein>
    <recommendedName>
        <fullName evidence="2">chitinase</fullName>
        <ecNumber evidence="2">3.2.1.14</ecNumber>
    </recommendedName>
</protein>
<evidence type="ECO:0000313" key="11">
    <source>
        <dbReference type="EMBL" id="WYJ78674.1"/>
    </source>
</evidence>
<dbReference type="Pfam" id="PF00041">
    <property type="entry name" value="fn3"/>
    <property type="match status" value="2"/>
</dbReference>
<dbReference type="Gene3D" id="3.10.50.10">
    <property type="match status" value="1"/>
</dbReference>
<dbReference type="InterPro" id="IPR036573">
    <property type="entry name" value="CBM_sf_5/12"/>
</dbReference>
<dbReference type="PROSITE" id="PS51910">
    <property type="entry name" value="GH18_2"/>
    <property type="match status" value="1"/>
</dbReference>
<evidence type="ECO:0000256" key="4">
    <source>
        <dbReference type="ARBA" id="ARBA00023024"/>
    </source>
</evidence>